<dbReference type="InterPro" id="IPR013783">
    <property type="entry name" value="Ig-like_fold"/>
</dbReference>
<feature type="repeat" description="Filamin" evidence="1">
    <location>
        <begin position="116"/>
        <end position="152"/>
    </location>
</feature>
<feature type="compositionally biased region" description="Polar residues" evidence="2">
    <location>
        <begin position="279"/>
        <end position="292"/>
    </location>
</feature>
<reference evidence="3" key="1">
    <citation type="submission" date="2019-12" db="EMBL/GenBank/DDBJ databases">
        <title>Genome sequence of Babesia ovis.</title>
        <authorList>
            <person name="Yamagishi J."/>
            <person name="Sevinc F."/>
            <person name="Xuan X."/>
        </authorList>
    </citation>
    <scope>NUCLEOTIDE SEQUENCE</scope>
    <source>
        <strain evidence="3">Selcuk</strain>
    </source>
</reference>
<evidence type="ECO:0000313" key="3">
    <source>
        <dbReference type="EMBL" id="GFE54245.1"/>
    </source>
</evidence>
<comment type="caution">
    <text evidence="3">The sequence shown here is derived from an EMBL/GenBank/DDBJ whole genome shotgun (WGS) entry which is preliminary data.</text>
</comment>
<dbReference type="SUPFAM" id="SSF81296">
    <property type="entry name" value="E set domains"/>
    <property type="match status" value="1"/>
</dbReference>
<keyword evidence="4" id="KW-1185">Reference proteome</keyword>
<dbReference type="InterPro" id="IPR014756">
    <property type="entry name" value="Ig_E-set"/>
</dbReference>
<proteinExistence type="predicted"/>
<name>A0A9W5TB46_BABOV</name>
<dbReference type="Gene3D" id="2.60.40.10">
    <property type="entry name" value="Immunoglobulins"/>
    <property type="match status" value="1"/>
</dbReference>
<feature type="region of interest" description="Disordered" evidence="2">
    <location>
        <begin position="268"/>
        <end position="331"/>
    </location>
</feature>
<gene>
    <name evidence="3" type="ORF">BaOVIS_016490</name>
</gene>
<accession>A0A9W5TB46</accession>
<dbReference type="EMBL" id="BLIY01000014">
    <property type="protein sequence ID" value="GFE54245.1"/>
    <property type="molecule type" value="Genomic_DNA"/>
</dbReference>
<organism evidence="3 4">
    <name type="scientific">Babesia ovis</name>
    <dbReference type="NCBI Taxonomy" id="5869"/>
    <lineage>
        <taxon>Eukaryota</taxon>
        <taxon>Sar</taxon>
        <taxon>Alveolata</taxon>
        <taxon>Apicomplexa</taxon>
        <taxon>Aconoidasida</taxon>
        <taxon>Piroplasmida</taxon>
        <taxon>Babesiidae</taxon>
        <taxon>Babesia</taxon>
    </lineage>
</organism>
<dbReference type="AlphaFoldDB" id="A0A9W5TB46"/>
<feature type="compositionally biased region" description="Polar residues" evidence="2">
    <location>
        <begin position="301"/>
        <end position="317"/>
    </location>
</feature>
<dbReference type="Pfam" id="PF00630">
    <property type="entry name" value="Filamin"/>
    <property type="match status" value="1"/>
</dbReference>
<dbReference type="Proteomes" id="UP001057455">
    <property type="component" value="Unassembled WGS sequence"/>
</dbReference>
<sequence>MAVGIAKRSGAYARTVNVVPLPDTTYVEGEGIYGGECGKWVKFVVRKQGSISRGVIRLNLDYAEDACFKSSVFINHKADERDLQRNAPSCHNSTLANNSVADALGHNFLWDVCVVDGHTFNVRYRVTRKGTFLLHVKLDGNPIPGSPFRIYISDAPPHTAACRVYGRNLDTCSAIPYVPEIVEAIFPDTTVTSDTPKHVALQAGRSKANGYADTFDKYQVETPKHVNGDHAGSNMMEPLKSGGMSKDQWQNEYDAELGLGCDFAEPAISKGGKNGGPTTGSDKGSSPASSLRWSPLYEKSPCSNSATTHIGETTPSKRTPKNRSDDIGWEDAFPSKSKTRLVSVSDRHSVEYLQKRKQYTLDHLDNSMLLNEIEVHLADEYGNTVTHALPYVRAWGENYVRVVGVDYGKKGVIVIKYIVIVTREGLPALKEAQTRGSDSALPSSLQVGQVPCKINVEINGEPVFGSPFRPRVNNVEDLEQYYQLKLGTVESIVHRFTEMVNKNEFDKCADLYNSVKSPEAKEKLGSILVNKLSELEKGNIYVTSDIRLVESLKLQSLGRLLALVHNQYKKMLNYKTSSILHCIRELKDYEKQGDATSEQGSDNSKKFNNLGDVILNYRLIGDELRKLHRYELADRFDQINDQMCDEIDLGMWSSIIGQKEKRVQKLRTEVDTALDRLSGFKAKIEDRYSKFGRKDLNEFRHLPGFSVDQSVQTEPDDLITARLSHLIKGRCMPAAGHSDVDGLVEAYWRKCNNYDIQATVTKVLKSSVRLKNSISELFVYYSTTYNRDSERPVLGISRASMELFVLEAMLNNYLTANVKKLDWLFERFSIVLPQDGDGNAEITSPVRVIPEHMWCAYLRELGYLNLLYTIAESGDRELLRDHQHPSRLVAFHHICKQHLIPLYDMLFTTKPEFQKCIKFPNENQDAGAKNNKRTVKKVVTAPAEHYFRSRQDILNYFNVRALEHVLDLFNVDVLYRIFKHYSRVSMYGRQPVPKDWFNDNATISSATFVIFARDFQIIPGHMDGERVHNIARSVASRGQAGANKLGFRDFLNATSRTIARAVLAACLAKHDAYESQRDTLAETLDNVPRCVQSKESVKRDMEIMVQTLGLCDDQFVRFTIDAIYGAEAVEYTDGVVE</sequence>
<protein>
    <submittedName>
        <fullName evidence="3">Filamin ABP280 repeat-containing, putative</fullName>
    </submittedName>
</protein>
<dbReference type="OrthoDB" id="5334309at2759"/>
<evidence type="ECO:0000256" key="1">
    <source>
        <dbReference type="PROSITE-ProRule" id="PRU00087"/>
    </source>
</evidence>
<evidence type="ECO:0000256" key="2">
    <source>
        <dbReference type="SAM" id="MobiDB-lite"/>
    </source>
</evidence>
<dbReference type="PROSITE" id="PS50194">
    <property type="entry name" value="FILAMIN_REPEAT"/>
    <property type="match status" value="1"/>
</dbReference>
<dbReference type="InterPro" id="IPR017868">
    <property type="entry name" value="Filamin/ABP280_repeat-like"/>
</dbReference>
<evidence type="ECO:0000313" key="4">
    <source>
        <dbReference type="Proteomes" id="UP001057455"/>
    </source>
</evidence>